<accession>A0A4Y2NC61</accession>
<name>A0A4Y2NC61_ARAVE</name>
<evidence type="ECO:0000313" key="2">
    <source>
        <dbReference type="EMBL" id="GBN35737.1"/>
    </source>
</evidence>
<gene>
    <name evidence="2" type="ORF">AVEN_251783_1</name>
</gene>
<proteinExistence type="predicted"/>
<protein>
    <submittedName>
        <fullName evidence="2">Uncharacterized protein</fullName>
    </submittedName>
</protein>
<evidence type="ECO:0000256" key="1">
    <source>
        <dbReference type="SAM" id="MobiDB-lite"/>
    </source>
</evidence>
<feature type="region of interest" description="Disordered" evidence="1">
    <location>
        <begin position="68"/>
        <end position="91"/>
    </location>
</feature>
<reference evidence="2 3" key="1">
    <citation type="journal article" date="2019" name="Sci. Rep.">
        <title>Orb-weaving spider Araneus ventricosus genome elucidates the spidroin gene catalogue.</title>
        <authorList>
            <person name="Kono N."/>
            <person name="Nakamura H."/>
            <person name="Ohtoshi R."/>
            <person name="Moran D.A.P."/>
            <person name="Shinohara A."/>
            <person name="Yoshida Y."/>
            <person name="Fujiwara M."/>
            <person name="Mori M."/>
            <person name="Tomita M."/>
            <person name="Arakawa K."/>
        </authorList>
    </citation>
    <scope>NUCLEOTIDE SEQUENCE [LARGE SCALE GENOMIC DNA]</scope>
</reference>
<dbReference type="EMBL" id="BGPR01008740">
    <property type="protein sequence ID" value="GBN35737.1"/>
    <property type="molecule type" value="Genomic_DNA"/>
</dbReference>
<sequence>MKANEYGTPVDSDGLADRFTTLYRKHKINSCRENTSNLPLALHQLLKDIRSPSNRLLRMWGNRKSPTLRSEMPTNFILPPHETKPTIHHPLVVQRPIQPTFKMKNRSSHQIPCDQRIPN</sequence>
<dbReference type="Proteomes" id="UP000499080">
    <property type="component" value="Unassembled WGS sequence"/>
</dbReference>
<keyword evidence="3" id="KW-1185">Reference proteome</keyword>
<organism evidence="2 3">
    <name type="scientific">Araneus ventricosus</name>
    <name type="common">Orbweaver spider</name>
    <name type="synonym">Epeira ventricosa</name>
    <dbReference type="NCBI Taxonomy" id="182803"/>
    <lineage>
        <taxon>Eukaryota</taxon>
        <taxon>Metazoa</taxon>
        <taxon>Ecdysozoa</taxon>
        <taxon>Arthropoda</taxon>
        <taxon>Chelicerata</taxon>
        <taxon>Arachnida</taxon>
        <taxon>Araneae</taxon>
        <taxon>Araneomorphae</taxon>
        <taxon>Entelegynae</taxon>
        <taxon>Araneoidea</taxon>
        <taxon>Araneidae</taxon>
        <taxon>Araneus</taxon>
    </lineage>
</organism>
<comment type="caution">
    <text evidence="2">The sequence shown here is derived from an EMBL/GenBank/DDBJ whole genome shotgun (WGS) entry which is preliminary data.</text>
</comment>
<dbReference type="AlphaFoldDB" id="A0A4Y2NC61"/>
<evidence type="ECO:0000313" key="3">
    <source>
        <dbReference type="Proteomes" id="UP000499080"/>
    </source>
</evidence>